<keyword evidence="5" id="KW-0547">Nucleotide-binding</keyword>
<dbReference type="SUPFAM" id="SSF90123">
    <property type="entry name" value="ABC transporter transmembrane region"/>
    <property type="match status" value="1"/>
</dbReference>
<feature type="domain" description="ABC transmembrane type-1" evidence="11">
    <location>
        <begin position="95"/>
        <end position="227"/>
    </location>
</feature>
<dbReference type="Pfam" id="PF00005">
    <property type="entry name" value="ABC_tran"/>
    <property type="match status" value="2"/>
</dbReference>
<dbReference type="SMART" id="SM00382">
    <property type="entry name" value="AAA"/>
    <property type="match status" value="2"/>
</dbReference>
<dbReference type="FunFam" id="3.40.50.300:FF:000973">
    <property type="entry name" value="Multidrug resistance-associated protein 4"/>
    <property type="match status" value="1"/>
</dbReference>
<evidence type="ECO:0000256" key="3">
    <source>
        <dbReference type="ARBA" id="ARBA00022692"/>
    </source>
</evidence>
<dbReference type="Pfam" id="PF00664">
    <property type="entry name" value="ABC_membrane"/>
    <property type="match status" value="1"/>
</dbReference>
<dbReference type="InterPro" id="IPR017871">
    <property type="entry name" value="ABC_transporter-like_CS"/>
</dbReference>
<dbReference type="PROSITE" id="PS00211">
    <property type="entry name" value="ABC_TRANSPORTER_1"/>
    <property type="match status" value="2"/>
</dbReference>
<dbReference type="SUPFAM" id="SSF52540">
    <property type="entry name" value="P-loop containing nucleoside triphosphate hydrolases"/>
    <property type="match status" value="2"/>
</dbReference>
<reference evidence="12" key="1">
    <citation type="journal article" date="2020" name="J Insects Food Feed">
        <title>The yellow mealworm (Tenebrio molitor) genome: a resource for the emerging insects as food and feed industry.</title>
        <authorList>
            <person name="Eriksson T."/>
            <person name="Andere A."/>
            <person name="Kelstrup H."/>
            <person name="Emery V."/>
            <person name="Picard C."/>
        </authorList>
    </citation>
    <scope>NUCLEOTIDE SEQUENCE</scope>
    <source>
        <strain evidence="12">Stoneville</strain>
        <tissue evidence="12">Whole head</tissue>
    </source>
</reference>
<sequence>MQKPEKTQFKRKIHPKDRANCLSQFLFCWQLPIIIKYYKNDFTEENLYPNLAEHSSEGLGNELEEKWHEEEKSSKRPSLFRVLYGMFGRKYIAYGVLMLLLELATTFLTPLCLKQFLKYFDPQEKGITKQEACMIALAIVLLNLLRVLYTHRLYLEFTSLGIKVQIACSTLVYRKYLKLKKETCQKFTLGQMVNLLSNDVERFHDVFAFFHNCWIGPLKIVLGLYYLDVVLEAKSSLQRIEKFLLCEHQESQHLSNKEEMYNKVVNNSLSPRPLVLNDVNLEASSGELVGVAGAAGSGKSTLLQVILKEIEPTKGFVDVEGAVSYAVQEAWIFSASVRQNILFGQEMDQDKYQKVIRVCALGDDLSLFPHGDQTLVGERGVMLSGGQKARISLARAVYRDADIYLLDDPLSAVDAHVAEHIFNECILNYLKSKSVVLVTHQIKYLSKVNQVYFIENGKLTAGETLNKANKYAKDNNTETIALKKYDAVSEVKEHRSSEATSPNPYKKYCFAGHWLMCLFILLMFGFAQFISSSTDFFVAFWIDLTENPKHFGFEWKKIWSPQNFLTAYASLTVGLAITQSLDLIGLAQAAMKMWSDVDATMTSVERVLEYTDLTPEEDNGNFVPQETWPQQGNVEFKSVTMQYSPEKPMVLNQVCFTVKSGEKLGIVGRTGAGKTSLVSALFRLFHFEGTILIDGVDTKSVPLQIVRAKISIIPQDPVLFIGSLRKNLDPFGEYSDCQIWQALEEVQMKNLIVSLPSGLETVVIEGGNNFSVGQKQLLCLVRAILRNAKIIVLDEATASIDLETDELIQLTIKRRFKECTVLTIAHRLNTVMDSDKILVMDSGRVAEFGEPQQLLQDTDGMFYSLVTRNSKEDLGNM</sequence>
<dbReference type="InterPro" id="IPR050173">
    <property type="entry name" value="ABC_transporter_C-like"/>
</dbReference>
<keyword evidence="6" id="KW-0067">ATP-binding</keyword>
<dbReference type="Proteomes" id="UP000719412">
    <property type="component" value="Unassembled WGS sequence"/>
</dbReference>
<keyword evidence="8 9" id="KW-0472">Membrane</keyword>
<dbReference type="PANTHER" id="PTHR24223">
    <property type="entry name" value="ATP-BINDING CASSETTE SUB-FAMILY C"/>
    <property type="match status" value="1"/>
</dbReference>
<comment type="caution">
    <text evidence="12">The sequence shown here is derived from an EMBL/GenBank/DDBJ whole genome shotgun (WGS) entry which is preliminary data.</text>
</comment>
<feature type="transmembrane region" description="Helical" evidence="9">
    <location>
        <begin position="132"/>
        <end position="149"/>
    </location>
</feature>
<comment type="subcellular location">
    <subcellularLocation>
        <location evidence="1">Membrane</location>
        <topology evidence="1">Multi-pass membrane protein</topology>
    </subcellularLocation>
</comment>
<evidence type="ECO:0000259" key="11">
    <source>
        <dbReference type="PROSITE" id="PS50929"/>
    </source>
</evidence>
<evidence type="ECO:0000256" key="1">
    <source>
        <dbReference type="ARBA" id="ARBA00004141"/>
    </source>
</evidence>
<dbReference type="Gene3D" id="3.40.50.300">
    <property type="entry name" value="P-loop containing nucleotide triphosphate hydrolases"/>
    <property type="match status" value="2"/>
</dbReference>
<reference evidence="12" key="2">
    <citation type="submission" date="2021-08" db="EMBL/GenBank/DDBJ databases">
        <authorList>
            <person name="Eriksson T."/>
        </authorList>
    </citation>
    <scope>NUCLEOTIDE SEQUENCE</scope>
    <source>
        <strain evidence="12">Stoneville</strain>
        <tissue evidence="12">Whole head</tissue>
    </source>
</reference>
<evidence type="ECO:0000256" key="7">
    <source>
        <dbReference type="ARBA" id="ARBA00022989"/>
    </source>
</evidence>
<dbReference type="Gene3D" id="1.20.1560.10">
    <property type="entry name" value="ABC transporter type 1, transmembrane domain"/>
    <property type="match status" value="1"/>
</dbReference>
<keyword evidence="7 9" id="KW-1133">Transmembrane helix</keyword>
<dbReference type="PROSITE" id="PS50893">
    <property type="entry name" value="ABC_TRANSPORTER_2"/>
    <property type="match status" value="2"/>
</dbReference>
<evidence type="ECO:0000256" key="9">
    <source>
        <dbReference type="SAM" id="Phobius"/>
    </source>
</evidence>
<dbReference type="FunFam" id="3.40.50.300:FF:000163">
    <property type="entry name" value="Multidrug resistance-associated protein member 4"/>
    <property type="match status" value="1"/>
</dbReference>
<dbReference type="InterPro" id="IPR036640">
    <property type="entry name" value="ABC1_TM_sf"/>
</dbReference>
<dbReference type="GO" id="GO:0016020">
    <property type="term" value="C:membrane"/>
    <property type="evidence" value="ECO:0007669"/>
    <property type="project" value="UniProtKB-SubCell"/>
</dbReference>
<keyword evidence="2" id="KW-0813">Transport</keyword>
<evidence type="ECO:0000256" key="5">
    <source>
        <dbReference type="ARBA" id="ARBA00022741"/>
    </source>
</evidence>
<name>A0A8J6LCK4_TENMO</name>
<evidence type="ECO:0000259" key="10">
    <source>
        <dbReference type="PROSITE" id="PS50893"/>
    </source>
</evidence>
<dbReference type="InterPro" id="IPR003593">
    <property type="entry name" value="AAA+_ATPase"/>
</dbReference>
<keyword evidence="13" id="KW-1185">Reference proteome</keyword>
<dbReference type="InterPro" id="IPR027417">
    <property type="entry name" value="P-loop_NTPase"/>
</dbReference>
<dbReference type="GO" id="GO:0005524">
    <property type="term" value="F:ATP binding"/>
    <property type="evidence" value="ECO:0007669"/>
    <property type="project" value="UniProtKB-KW"/>
</dbReference>
<gene>
    <name evidence="12" type="ORF">GEV33_014570</name>
</gene>
<dbReference type="PROSITE" id="PS50929">
    <property type="entry name" value="ABC_TM1F"/>
    <property type="match status" value="1"/>
</dbReference>
<dbReference type="PANTHER" id="PTHR24223:SF448">
    <property type="entry name" value="FI20146P1-RELATED"/>
    <property type="match status" value="1"/>
</dbReference>
<evidence type="ECO:0000256" key="4">
    <source>
        <dbReference type="ARBA" id="ARBA00022737"/>
    </source>
</evidence>
<dbReference type="CDD" id="cd03244">
    <property type="entry name" value="ABCC_MRP_domain2"/>
    <property type="match status" value="1"/>
</dbReference>
<evidence type="ECO:0000256" key="2">
    <source>
        <dbReference type="ARBA" id="ARBA00022448"/>
    </source>
</evidence>
<dbReference type="EMBL" id="JABDTM020029011">
    <property type="protein sequence ID" value="KAH0808221.1"/>
    <property type="molecule type" value="Genomic_DNA"/>
</dbReference>
<proteinExistence type="predicted"/>
<dbReference type="GO" id="GO:0140359">
    <property type="term" value="F:ABC-type transporter activity"/>
    <property type="evidence" value="ECO:0007669"/>
    <property type="project" value="InterPro"/>
</dbReference>
<dbReference type="GO" id="GO:0016887">
    <property type="term" value="F:ATP hydrolysis activity"/>
    <property type="evidence" value="ECO:0007669"/>
    <property type="project" value="InterPro"/>
</dbReference>
<keyword evidence="4" id="KW-0677">Repeat</keyword>
<feature type="transmembrane region" description="Helical" evidence="9">
    <location>
        <begin position="91"/>
        <end position="111"/>
    </location>
</feature>
<keyword evidence="3 9" id="KW-0812">Transmembrane</keyword>
<organism evidence="12 13">
    <name type="scientific">Tenebrio molitor</name>
    <name type="common">Yellow mealworm beetle</name>
    <dbReference type="NCBI Taxonomy" id="7067"/>
    <lineage>
        <taxon>Eukaryota</taxon>
        <taxon>Metazoa</taxon>
        <taxon>Ecdysozoa</taxon>
        <taxon>Arthropoda</taxon>
        <taxon>Hexapoda</taxon>
        <taxon>Insecta</taxon>
        <taxon>Pterygota</taxon>
        <taxon>Neoptera</taxon>
        <taxon>Endopterygota</taxon>
        <taxon>Coleoptera</taxon>
        <taxon>Polyphaga</taxon>
        <taxon>Cucujiformia</taxon>
        <taxon>Tenebrionidae</taxon>
        <taxon>Tenebrio</taxon>
    </lineage>
</organism>
<dbReference type="CDD" id="cd03250">
    <property type="entry name" value="ABCC_MRP_domain1"/>
    <property type="match status" value="1"/>
</dbReference>
<feature type="transmembrane region" description="Helical" evidence="9">
    <location>
        <begin position="514"/>
        <end position="542"/>
    </location>
</feature>
<dbReference type="AlphaFoldDB" id="A0A8J6LCK4"/>
<protein>
    <submittedName>
        <fullName evidence="12">Uncharacterized protein</fullName>
    </submittedName>
</protein>
<accession>A0A8J6LCK4</accession>
<evidence type="ECO:0000313" key="13">
    <source>
        <dbReference type="Proteomes" id="UP000719412"/>
    </source>
</evidence>
<feature type="domain" description="ABC transporter" evidence="10">
    <location>
        <begin position="634"/>
        <end position="867"/>
    </location>
</feature>
<evidence type="ECO:0000256" key="8">
    <source>
        <dbReference type="ARBA" id="ARBA00023136"/>
    </source>
</evidence>
<dbReference type="InterPro" id="IPR003439">
    <property type="entry name" value="ABC_transporter-like_ATP-bd"/>
</dbReference>
<evidence type="ECO:0000256" key="6">
    <source>
        <dbReference type="ARBA" id="ARBA00022840"/>
    </source>
</evidence>
<feature type="domain" description="ABC transporter" evidence="10">
    <location>
        <begin position="260"/>
        <end position="481"/>
    </location>
</feature>
<dbReference type="InterPro" id="IPR011527">
    <property type="entry name" value="ABC1_TM_dom"/>
</dbReference>
<evidence type="ECO:0000313" key="12">
    <source>
        <dbReference type="EMBL" id="KAH0808221.1"/>
    </source>
</evidence>